<proteinExistence type="predicted"/>
<dbReference type="OrthoDB" id="7343197at2"/>
<gene>
    <name evidence="3" type="ORF">ELQ92_02790</name>
</gene>
<comment type="caution">
    <text evidence="3">The sequence shown here is derived from an EMBL/GenBank/DDBJ whole genome shotgun (WGS) entry which is preliminary data.</text>
</comment>
<evidence type="ECO:0000256" key="1">
    <source>
        <dbReference type="SAM" id="MobiDB-lite"/>
    </source>
</evidence>
<dbReference type="Proteomes" id="UP000288603">
    <property type="component" value="Unassembled WGS sequence"/>
</dbReference>
<dbReference type="RefSeq" id="WP_128497441.1">
    <property type="nucleotide sequence ID" value="NZ_RZNC01000001.1"/>
</dbReference>
<feature type="compositionally biased region" description="Pro residues" evidence="1">
    <location>
        <begin position="301"/>
        <end position="316"/>
    </location>
</feature>
<accession>A0A444QF84</accession>
<reference evidence="3 4" key="1">
    <citation type="submission" date="2018-12" db="EMBL/GenBank/DDBJ databases">
        <authorList>
            <person name="Li F."/>
        </authorList>
    </citation>
    <scope>NUCLEOTIDE SEQUENCE [LARGE SCALE GENOMIC DNA]</scope>
    <source>
        <strain evidence="3 4">8H24J-4-2</strain>
    </source>
</reference>
<feature type="compositionally biased region" description="Low complexity" evidence="1">
    <location>
        <begin position="317"/>
        <end position="329"/>
    </location>
</feature>
<evidence type="ECO:0000313" key="3">
    <source>
        <dbReference type="EMBL" id="RWZ68180.1"/>
    </source>
</evidence>
<feature type="compositionally biased region" description="Pro residues" evidence="1">
    <location>
        <begin position="330"/>
        <end position="343"/>
    </location>
</feature>
<sequence>MPERPGPWDLLGKPSDPVVADTAAIDEQLAHFRSLAETLRVQGDRLARIGSGESLRGAYADELRSSASEVGKDLKQTVGRYEAVVSALQEYRPAIDAALLGSASALDDAIDAAGAQARADTMPLAEAAEGATLTPEEEQANADRTAAADGAAARLQEARARLTGVLQRLDEAGRTAARTVSRGFDDGLKDSHWDRFAHRFIKILKILITVFTIVATVLAVVALVIPGVGPVISAGLMAFSRGLDAVVVVSELVLVAVGESSPEDIAFAVLGLATLGVGSVAKGTRTAVPARGTPTETPAGTRPPTPRPDTPTPRPDTPTADTPTADTPAPEAPTPRPDAPPAARPDTPAGPTKTELDWHVPPGSKVVDPPNDLPPGVTIKPGTQTWESPTGVRYTRISHFEGYRGMGTDGARMFYDNGARRGDDALYQNGSPWMDWKGLYVADTKASAENWAHQVDDATGRPRPGDVVKFTYPHEFTLVTPNRELDKNPLESFPGLTGEPPHFVDRLGANGMIIRNPLFSDDSDRYEWVVPWSMAENGQVTPVARYIAGRSDHTRKDLDLAGNEVDPS</sequence>
<dbReference type="EMBL" id="RZNC01000001">
    <property type="protein sequence ID" value="RWZ68180.1"/>
    <property type="molecule type" value="Genomic_DNA"/>
</dbReference>
<keyword evidence="4" id="KW-1185">Reference proteome</keyword>
<feature type="transmembrane region" description="Helical" evidence="2">
    <location>
        <begin position="203"/>
        <end position="225"/>
    </location>
</feature>
<name>A0A444QF84_9MICO</name>
<dbReference type="Gene3D" id="3.90.175.10">
    <property type="entry name" value="Diphtheria Toxin, domain 1"/>
    <property type="match status" value="1"/>
</dbReference>
<organism evidence="3 4">
    <name type="scientific">Labedella populi</name>
    <dbReference type="NCBI Taxonomy" id="2498850"/>
    <lineage>
        <taxon>Bacteria</taxon>
        <taxon>Bacillati</taxon>
        <taxon>Actinomycetota</taxon>
        <taxon>Actinomycetes</taxon>
        <taxon>Micrococcales</taxon>
        <taxon>Microbacteriaceae</taxon>
        <taxon>Labedella</taxon>
    </lineage>
</organism>
<protein>
    <recommendedName>
        <fullName evidence="5">DUF4237 domain-containing protein</fullName>
    </recommendedName>
</protein>
<keyword evidence="2" id="KW-0472">Membrane</keyword>
<keyword evidence="2" id="KW-0812">Transmembrane</keyword>
<feature type="region of interest" description="Disordered" evidence="1">
    <location>
        <begin position="286"/>
        <end position="389"/>
    </location>
</feature>
<evidence type="ECO:0008006" key="5">
    <source>
        <dbReference type="Google" id="ProtNLM"/>
    </source>
</evidence>
<evidence type="ECO:0000313" key="4">
    <source>
        <dbReference type="Proteomes" id="UP000288603"/>
    </source>
</evidence>
<feature type="compositionally biased region" description="Low complexity" evidence="1">
    <location>
        <begin position="289"/>
        <end position="300"/>
    </location>
</feature>
<keyword evidence="2" id="KW-1133">Transmembrane helix</keyword>
<evidence type="ECO:0000256" key="2">
    <source>
        <dbReference type="SAM" id="Phobius"/>
    </source>
</evidence>
<dbReference type="AlphaFoldDB" id="A0A444QF84"/>